<evidence type="ECO:0000313" key="1">
    <source>
        <dbReference type="EMBL" id="KAJ2967852.1"/>
    </source>
</evidence>
<name>A0ACC1MLJ7_9HYPO</name>
<proteinExistence type="predicted"/>
<evidence type="ECO:0000313" key="2">
    <source>
        <dbReference type="Proteomes" id="UP001143910"/>
    </source>
</evidence>
<comment type="caution">
    <text evidence="1">The sequence shown here is derived from an EMBL/GenBank/DDBJ whole genome shotgun (WGS) entry which is preliminary data.</text>
</comment>
<sequence>MEGAQSRTILVVYGSETGNAQDIAEELGRICQRLHFQTAVEELDEISLRSLLEHQLVIFVLSTTGQGDMPHNSMLFWRRLLQKRLSPGCLAQLQYTCFGLGDSTYLKFNWAARKLVRRLDQLGSSTFFDTFEADEQFPGGIEGSFARWSADLSRHLLENYPHPSGLKPIPNDVILPPRWSLEPALRDVERASNLPEENEDAATNPALNNAPTIDLLPVPDGWVSTLSANTRTTPDSHWQDVRLLSFDIAPRPAGAASDVTAEAQESLRCQPGDCLTIYPKNFPEDVQRLITLMAWDTIADSPLDLSRCESLPRNLYTPLQTTLRSLLLNHIDITAIPRRAFLKSMSFFSTDDNHKERLLEFNMPEYIDEYFDYATRSRRTIIEVLEEFTSEP</sequence>
<dbReference type="EMBL" id="JANJQO010002171">
    <property type="protein sequence ID" value="KAJ2967852.1"/>
    <property type="molecule type" value="Genomic_DNA"/>
</dbReference>
<organism evidence="1 2">
    <name type="scientific">Zarea fungicola</name>
    <dbReference type="NCBI Taxonomy" id="93591"/>
    <lineage>
        <taxon>Eukaryota</taxon>
        <taxon>Fungi</taxon>
        <taxon>Dikarya</taxon>
        <taxon>Ascomycota</taxon>
        <taxon>Pezizomycotina</taxon>
        <taxon>Sordariomycetes</taxon>
        <taxon>Hypocreomycetidae</taxon>
        <taxon>Hypocreales</taxon>
        <taxon>Cordycipitaceae</taxon>
        <taxon>Zarea</taxon>
    </lineage>
</organism>
<gene>
    <name evidence="1" type="ORF">NQ176_g9469</name>
</gene>
<keyword evidence="2" id="KW-1185">Reference proteome</keyword>
<protein>
    <submittedName>
        <fullName evidence="1">Uncharacterized protein</fullName>
    </submittedName>
</protein>
<dbReference type="Proteomes" id="UP001143910">
    <property type="component" value="Unassembled WGS sequence"/>
</dbReference>
<accession>A0ACC1MLJ7</accession>
<reference evidence="1" key="1">
    <citation type="submission" date="2022-08" db="EMBL/GenBank/DDBJ databases">
        <title>Genome Sequence of Lecanicillium fungicola.</title>
        <authorList>
            <person name="Buettner E."/>
        </authorList>
    </citation>
    <scope>NUCLEOTIDE SEQUENCE</scope>
    <source>
        <strain evidence="1">Babe33</strain>
    </source>
</reference>